<dbReference type="Proteomes" id="UP001285921">
    <property type="component" value="Unassembled WGS sequence"/>
</dbReference>
<keyword evidence="3 5" id="KW-0862">Zinc</keyword>
<proteinExistence type="inferred from homology"/>
<dbReference type="SUPFAM" id="SSF50129">
    <property type="entry name" value="GroES-like"/>
    <property type="match status" value="1"/>
</dbReference>
<evidence type="ECO:0000256" key="5">
    <source>
        <dbReference type="RuleBase" id="RU361277"/>
    </source>
</evidence>
<keyword evidence="9" id="KW-1185">Reference proteome</keyword>
<evidence type="ECO:0000259" key="6">
    <source>
        <dbReference type="Pfam" id="PF00107"/>
    </source>
</evidence>
<dbReference type="InterPro" id="IPR011032">
    <property type="entry name" value="GroES-like_sf"/>
</dbReference>
<dbReference type="SUPFAM" id="SSF51735">
    <property type="entry name" value="NAD(P)-binding Rossmann-fold domains"/>
    <property type="match status" value="1"/>
</dbReference>
<keyword evidence="2 5" id="KW-0479">Metal-binding</keyword>
<dbReference type="CDD" id="cd08283">
    <property type="entry name" value="FDH_like_1"/>
    <property type="match status" value="1"/>
</dbReference>
<accession>A0ABQ6NL01</accession>
<feature type="domain" description="Alcohol dehydrogenase-like N-terminal" evidence="7">
    <location>
        <begin position="24"/>
        <end position="142"/>
    </location>
</feature>
<evidence type="ECO:0000256" key="1">
    <source>
        <dbReference type="ARBA" id="ARBA00001947"/>
    </source>
</evidence>
<organism evidence="8 9">
    <name type="scientific">Paenibacillus glycanilyticus</name>
    <dbReference type="NCBI Taxonomy" id="126569"/>
    <lineage>
        <taxon>Bacteria</taxon>
        <taxon>Bacillati</taxon>
        <taxon>Bacillota</taxon>
        <taxon>Bacilli</taxon>
        <taxon>Bacillales</taxon>
        <taxon>Paenibacillaceae</taxon>
        <taxon>Paenibacillus</taxon>
    </lineage>
</organism>
<keyword evidence="4" id="KW-0560">Oxidoreductase</keyword>
<dbReference type="InterPro" id="IPR013154">
    <property type="entry name" value="ADH-like_N"/>
</dbReference>
<feature type="domain" description="Alcohol dehydrogenase-like C-terminal" evidence="6">
    <location>
        <begin position="189"/>
        <end position="257"/>
    </location>
</feature>
<evidence type="ECO:0000256" key="4">
    <source>
        <dbReference type="ARBA" id="ARBA00023002"/>
    </source>
</evidence>
<comment type="cofactor">
    <cofactor evidence="1 5">
        <name>Zn(2+)</name>
        <dbReference type="ChEBI" id="CHEBI:29105"/>
    </cofactor>
</comment>
<evidence type="ECO:0000256" key="2">
    <source>
        <dbReference type="ARBA" id="ARBA00022723"/>
    </source>
</evidence>
<protein>
    <submittedName>
        <fullName evidence="8">Zinc-type alcohol dehydrogenase-like protein AdhB</fullName>
    </submittedName>
</protein>
<dbReference type="RefSeq" id="WP_127495063.1">
    <property type="nucleotide sequence ID" value="NZ_BTCL01000004.1"/>
</dbReference>
<dbReference type="EMBL" id="BTCL01000004">
    <property type="protein sequence ID" value="GMK44699.1"/>
    <property type="molecule type" value="Genomic_DNA"/>
</dbReference>
<comment type="similarity">
    <text evidence="5">Belongs to the zinc-containing alcohol dehydrogenase family.</text>
</comment>
<comment type="caution">
    <text evidence="8">The sequence shown here is derived from an EMBL/GenBank/DDBJ whole genome shotgun (WGS) entry which is preliminary data.</text>
</comment>
<dbReference type="Pfam" id="PF00107">
    <property type="entry name" value="ADH_zinc_N"/>
    <property type="match status" value="1"/>
</dbReference>
<evidence type="ECO:0000313" key="9">
    <source>
        <dbReference type="Proteomes" id="UP001285921"/>
    </source>
</evidence>
<dbReference type="Gene3D" id="3.90.180.10">
    <property type="entry name" value="Medium-chain alcohol dehydrogenases, catalytic domain"/>
    <property type="match status" value="1"/>
</dbReference>
<dbReference type="PANTHER" id="PTHR42813">
    <property type="entry name" value="ZINC-TYPE ALCOHOL DEHYDROGENASE-LIKE"/>
    <property type="match status" value="1"/>
</dbReference>
<gene>
    <name evidence="8" type="primary">adhB</name>
    <name evidence="8" type="ORF">PghCCS26_18270</name>
</gene>
<name>A0ABQ6NL01_9BACL</name>
<dbReference type="PANTHER" id="PTHR42813:SF2">
    <property type="entry name" value="DEHYDROGENASE, ZINC-CONTAINING, PUTATIVE (AFU_ORTHOLOGUE AFUA_2G02810)-RELATED"/>
    <property type="match status" value="1"/>
</dbReference>
<dbReference type="PROSITE" id="PS00059">
    <property type="entry name" value="ADH_ZINC"/>
    <property type="match status" value="1"/>
</dbReference>
<dbReference type="Pfam" id="PF08240">
    <property type="entry name" value="ADH_N"/>
    <property type="match status" value="1"/>
</dbReference>
<sequence>MKAVTYQGIKNVVVKEVPDPKIVKPDDMIVRITSSAICGSDLHLIHGMIPNLQENYVIGHEPMGIVEEVGPGVTKVKKGDRVIIPFNIACGECFFCKNQLESQCDNSNEHGDMGAYFGYSGTTGGYPGGQAEYLRVPYANFTHFKIPESCEQPDEKLSLIADAMTTAFWSVDNAGVKNGDTVIVLGCGPVGLLAQKFCWLKGAKRVIAVDYVDYRLQHAKRTNHVEIVNFEQDKNIGNTLKEMTKGGADVVIDAVGMDGKMSDLEFLASGLKLQGGTMSAFIIASQAVRKGGTIQVTGVYGGRYNGFPLGDIMQRNVNIRSGQAPVIHYMPYMYELVTSGKVDPGDIVTHVIPLSEAKHGYEVFDTKTDNCIKVILKP</sequence>
<dbReference type="Gene3D" id="3.40.50.720">
    <property type="entry name" value="NAD(P)-binding Rossmann-like Domain"/>
    <property type="match status" value="1"/>
</dbReference>
<evidence type="ECO:0000259" key="7">
    <source>
        <dbReference type="Pfam" id="PF08240"/>
    </source>
</evidence>
<dbReference type="InterPro" id="IPR013149">
    <property type="entry name" value="ADH-like_C"/>
</dbReference>
<dbReference type="InterPro" id="IPR002328">
    <property type="entry name" value="ADH_Zn_CS"/>
</dbReference>
<evidence type="ECO:0000313" key="8">
    <source>
        <dbReference type="EMBL" id="GMK44699.1"/>
    </source>
</evidence>
<evidence type="ECO:0000256" key="3">
    <source>
        <dbReference type="ARBA" id="ARBA00022833"/>
    </source>
</evidence>
<reference evidence="8 9" key="1">
    <citation type="submission" date="2023-05" db="EMBL/GenBank/DDBJ databases">
        <title>Draft genome of Paenibacillus sp. CCS26.</title>
        <authorList>
            <person name="Akita H."/>
            <person name="Shinto Y."/>
            <person name="Kimura Z."/>
        </authorList>
    </citation>
    <scope>NUCLEOTIDE SEQUENCE [LARGE SCALE GENOMIC DNA]</scope>
    <source>
        <strain evidence="8 9">CCS26</strain>
    </source>
</reference>
<dbReference type="InterPro" id="IPR036291">
    <property type="entry name" value="NAD(P)-bd_dom_sf"/>
</dbReference>